<name>A0A7J7I2K0_CAMSI</name>
<keyword evidence="3" id="KW-1185">Reference proteome</keyword>
<feature type="region of interest" description="Disordered" evidence="1">
    <location>
        <begin position="68"/>
        <end position="92"/>
    </location>
</feature>
<protein>
    <submittedName>
        <fullName evidence="2">Uncharacterized protein</fullName>
    </submittedName>
</protein>
<comment type="caution">
    <text evidence="2">The sequence shown here is derived from an EMBL/GenBank/DDBJ whole genome shotgun (WGS) entry which is preliminary data.</text>
</comment>
<sequence>MVESNYKSCNNFNCRSFSNDDINGFRLRGNHASEEEKRATPFMVESNYKSCNNLNCRSFSNDDINGFRLRGNHASEEEKRATPSGTNPLHNR</sequence>
<dbReference type="Proteomes" id="UP000593564">
    <property type="component" value="Unassembled WGS sequence"/>
</dbReference>
<proteinExistence type="predicted"/>
<feature type="compositionally biased region" description="Polar residues" evidence="1">
    <location>
        <begin position="83"/>
        <end position="92"/>
    </location>
</feature>
<reference evidence="3" key="1">
    <citation type="journal article" date="2020" name="Nat. Commun.">
        <title>Genome assembly of wild tea tree DASZ reveals pedigree and selection history of tea varieties.</title>
        <authorList>
            <person name="Zhang W."/>
            <person name="Zhang Y."/>
            <person name="Qiu H."/>
            <person name="Guo Y."/>
            <person name="Wan H."/>
            <person name="Zhang X."/>
            <person name="Scossa F."/>
            <person name="Alseekh S."/>
            <person name="Zhang Q."/>
            <person name="Wang P."/>
            <person name="Xu L."/>
            <person name="Schmidt M.H."/>
            <person name="Jia X."/>
            <person name="Li D."/>
            <person name="Zhu A."/>
            <person name="Guo F."/>
            <person name="Chen W."/>
            <person name="Ni D."/>
            <person name="Usadel B."/>
            <person name="Fernie A.R."/>
            <person name="Wen W."/>
        </authorList>
    </citation>
    <scope>NUCLEOTIDE SEQUENCE [LARGE SCALE GENOMIC DNA]</scope>
    <source>
        <strain evidence="3">cv. G240</strain>
    </source>
</reference>
<dbReference type="AlphaFoldDB" id="A0A7J7I2K0"/>
<dbReference type="EMBL" id="JACBKZ010000002">
    <property type="protein sequence ID" value="KAF5958686.1"/>
    <property type="molecule type" value="Genomic_DNA"/>
</dbReference>
<evidence type="ECO:0000256" key="1">
    <source>
        <dbReference type="SAM" id="MobiDB-lite"/>
    </source>
</evidence>
<gene>
    <name evidence="2" type="ORF">HYC85_005911</name>
</gene>
<organism evidence="2 3">
    <name type="scientific">Camellia sinensis</name>
    <name type="common">Tea plant</name>
    <name type="synonym">Thea sinensis</name>
    <dbReference type="NCBI Taxonomy" id="4442"/>
    <lineage>
        <taxon>Eukaryota</taxon>
        <taxon>Viridiplantae</taxon>
        <taxon>Streptophyta</taxon>
        <taxon>Embryophyta</taxon>
        <taxon>Tracheophyta</taxon>
        <taxon>Spermatophyta</taxon>
        <taxon>Magnoliopsida</taxon>
        <taxon>eudicotyledons</taxon>
        <taxon>Gunneridae</taxon>
        <taxon>Pentapetalae</taxon>
        <taxon>asterids</taxon>
        <taxon>Ericales</taxon>
        <taxon>Theaceae</taxon>
        <taxon>Camellia</taxon>
    </lineage>
</organism>
<evidence type="ECO:0000313" key="2">
    <source>
        <dbReference type="EMBL" id="KAF5958686.1"/>
    </source>
</evidence>
<reference evidence="2 3" key="2">
    <citation type="submission" date="2020-07" db="EMBL/GenBank/DDBJ databases">
        <title>Genome assembly of wild tea tree DASZ reveals pedigree and selection history of tea varieties.</title>
        <authorList>
            <person name="Zhang W."/>
        </authorList>
    </citation>
    <scope>NUCLEOTIDE SEQUENCE [LARGE SCALE GENOMIC DNA]</scope>
    <source>
        <strain evidence="3">cv. G240</strain>
        <tissue evidence="2">Leaf</tissue>
    </source>
</reference>
<evidence type="ECO:0000313" key="3">
    <source>
        <dbReference type="Proteomes" id="UP000593564"/>
    </source>
</evidence>
<accession>A0A7J7I2K0</accession>